<evidence type="ECO:0000256" key="3">
    <source>
        <dbReference type="ARBA" id="ARBA00022692"/>
    </source>
</evidence>
<dbReference type="Pfam" id="PF02104">
    <property type="entry name" value="SURF1"/>
    <property type="match status" value="1"/>
</dbReference>
<dbReference type="Proteomes" id="UP000054926">
    <property type="component" value="Unassembled WGS sequence"/>
</dbReference>
<keyword evidence="5 6" id="KW-0472">Membrane</keyword>
<evidence type="ECO:0000256" key="1">
    <source>
        <dbReference type="ARBA" id="ARBA00004370"/>
    </source>
</evidence>
<name>A0A0W0ZFL3_9GAMM</name>
<evidence type="ECO:0000313" key="8">
    <source>
        <dbReference type="Proteomes" id="UP000054926"/>
    </source>
</evidence>
<dbReference type="PATRIC" id="fig|947033.5.peg.976"/>
<proteinExistence type="inferred from homology"/>
<dbReference type="PANTHER" id="PTHR23427:SF2">
    <property type="entry name" value="SURFEIT LOCUS PROTEIN 1"/>
    <property type="match status" value="1"/>
</dbReference>
<gene>
    <name evidence="7" type="ORF">Lste_0912</name>
</gene>
<dbReference type="AlphaFoldDB" id="A0A0W0ZFL3"/>
<keyword evidence="8" id="KW-1185">Reference proteome</keyword>
<keyword evidence="4 6" id="KW-1133">Transmembrane helix</keyword>
<evidence type="ECO:0000256" key="6">
    <source>
        <dbReference type="RuleBase" id="RU363076"/>
    </source>
</evidence>
<dbReference type="STRING" id="947033.Lste_0912"/>
<comment type="subcellular location">
    <subcellularLocation>
        <location evidence="6">Cell membrane</location>
        <topology evidence="6">Multi-pass membrane protein</topology>
    </subcellularLocation>
    <subcellularLocation>
        <location evidence="1">Membrane</location>
    </subcellularLocation>
</comment>
<comment type="caution">
    <text evidence="6">Lacks conserved residue(s) required for the propagation of feature annotation.</text>
</comment>
<dbReference type="PROSITE" id="PS50895">
    <property type="entry name" value="SURF1"/>
    <property type="match status" value="1"/>
</dbReference>
<dbReference type="GO" id="GO:0005886">
    <property type="term" value="C:plasma membrane"/>
    <property type="evidence" value="ECO:0007669"/>
    <property type="project" value="UniProtKB-SubCell"/>
</dbReference>
<evidence type="ECO:0000256" key="2">
    <source>
        <dbReference type="ARBA" id="ARBA00007165"/>
    </source>
</evidence>
<keyword evidence="6" id="KW-1003">Cell membrane</keyword>
<evidence type="ECO:0000313" key="7">
    <source>
        <dbReference type="EMBL" id="KTD67754.1"/>
    </source>
</evidence>
<evidence type="ECO:0000256" key="4">
    <source>
        <dbReference type="ARBA" id="ARBA00022989"/>
    </source>
</evidence>
<dbReference type="OrthoDB" id="9789940at2"/>
<organism evidence="7 8">
    <name type="scientific">Legionella steelei</name>
    <dbReference type="NCBI Taxonomy" id="947033"/>
    <lineage>
        <taxon>Bacteria</taxon>
        <taxon>Pseudomonadati</taxon>
        <taxon>Pseudomonadota</taxon>
        <taxon>Gammaproteobacteria</taxon>
        <taxon>Legionellales</taxon>
        <taxon>Legionellaceae</taxon>
        <taxon>Legionella</taxon>
    </lineage>
</organism>
<comment type="caution">
    <text evidence="7">The sequence shown here is derived from an EMBL/GenBank/DDBJ whole genome shotgun (WGS) entry which is preliminary data.</text>
</comment>
<dbReference type="PANTHER" id="PTHR23427">
    <property type="entry name" value="SURFEIT LOCUS PROTEIN"/>
    <property type="match status" value="1"/>
</dbReference>
<keyword evidence="3 6" id="KW-0812">Transmembrane</keyword>
<feature type="transmembrane region" description="Helical" evidence="6">
    <location>
        <begin position="214"/>
        <end position="236"/>
    </location>
</feature>
<dbReference type="EMBL" id="LNYY01000019">
    <property type="protein sequence ID" value="KTD67754.1"/>
    <property type="molecule type" value="Genomic_DNA"/>
</dbReference>
<sequence length="245" mass="28720">MMPSLTCFKFRFTPSWPMFILAILFFSLFVRLGFWQIYRADEKTKMILAQKAQEKQKPILWNTKEKLPLQYERIILEGEYLPQIFLLDNQHHKHQFGYDVLSPLELSDGTIVIVDRGWVPGELTRRVLPNIQIPKGVMELQGTAYFPSKKQWVLGPVSEEKGNKITILERVDDQLISQILQKSVSPFIIRLDKQDTNGFVREWETVSMPPQRHLAYAMQWFVMALVILIIFVALNLKKKNEKTIQ</sequence>
<comment type="similarity">
    <text evidence="2 6">Belongs to the SURF1 family.</text>
</comment>
<evidence type="ECO:0000256" key="5">
    <source>
        <dbReference type="ARBA" id="ARBA00023136"/>
    </source>
</evidence>
<dbReference type="CDD" id="cd06662">
    <property type="entry name" value="SURF1"/>
    <property type="match status" value="1"/>
</dbReference>
<dbReference type="InterPro" id="IPR045214">
    <property type="entry name" value="Surf1/Surf4"/>
</dbReference>
<accession>A0A0W0ZFL3</accession>
<protein>
    <recommendedName>
        <fullName evidence="6">SURF1-like protein</fullName>
    </recommendedName>
</protein>
<dbReference type="InterPro" id="IPR002994">
    <property type="entry name" value="Surf1/Shy1"/>
</dbReference>
<reference evidence="7 8" key="1">
    <citation type="submission" date="2015-11" db="EMBL/GenBank/DDBJ databases">
        <title>Genomic analysis of 38 Legionella species identifies large and diverse effector repertoires.</title>
        <authorList>
            <person name="Burstein D."/>
            <person name="Amaro F."/>
            <person name="Zusman T."/>
            <person name="Lifshitz Z."/>
            <person name="Cohen O."/>
            <person name="Gilbert J.A."/>
            <person name="Pupko T."/>
            <person name="Shuman H.A."/>
            <person name="Segal G."/>
        </authorList>
    </citation>
    <scope>NUCLEOTIDE SEQUENCE [LARGE SCALE GENOMIC DNA]</scope>
    <source>
        <strain evidence="7 8">IMVS3376</strain>
    </source>
</reference>